<dbReference type="OrthoDB" id="20772at2759"/>
<dbReference type="Pfam" id="PF17283">
    <property type="entry name" value="Zn_ribbon_SprT"/>
    <property type="match status" value="1"/>
</dbReference>
<evidence type="ECO:0000313" key="3">
    <source>
        <dbReference type="EMBL" id="RDL30450.1"/>
    </source>
</evidence>
<dbReference type="EMBL" id="NPIC01000015">
    <property type="protein sequence ID" value="RDL30450.1"/>
    <property type="molecule type" value="Genomic_DNA"/>
</dbReference>
<protein>
    <recommendedName>
        <fullName evidence="2">SprT-like domain-containing protein</fullName>
    </recommendedName>
</protein>
<dbReference type="PANTHER" id="PTHR23099">
    <property type="entry name" value="TRANSCRIPTIONAL REGULATOR"/>
    <property type="match status" value="1"/>
</dbReference>
<dbReference type="GO" id="GO:0005634">
    <property type="term" value="C:nucleus"/>
    <property type="evidence" value="ECO:0007669"/>
    <property type="project" value="TreeGrafter"/>
</dbReference>
<dbReference type="InterPro" id="IPR006640">
    <property type="entry name" value="SprT-like_domain"/>
</dbReference>
<dbReference type="GeneID" id="43603177"/>
<feature type="region of interest" description="Disordered" evidence="1">
    <location>
        <begin position="21"/>
        <end position="255"/>
    </location>
</feature>
<reference evidence="3 4" key="1">
    <citation type="journal article" date="2018" name="IMA Fungus">
        <title>IMA Genome-F 9: Draft genome sequence of Annulohypoxylon stygium, Aspergillus mulundensis, Berkeleyomyces basicola (syn. Thielaviopsis basicola), Ceratocystis smalleyi, two Cercospora beticola strains, Coleophoma cylindrospora, Fusarium fracticaudum, Phialophora cf. hyalina, and Morchella septimelata.</title>
        <authorList>
            <person name="Wingfield B.D."/>
            <person name="Bills G.F."/>
            <person name="Dong Y."/>
            <person name="Huang W."/>
            <person name="Nel W.J."/>
            <person name="Swalarsk-Parry B.S."/>
            <person name="Vaghefi N."/>
            <person name="Wilken P.M."/>
            <person name="An Z."/>
            <person name="de Beer Z.W."/>
            <person name="De Vos L."/>
            <person name="Chen L."/>
            <person name="Duong T.A."/>
            <person name="Gao Y."/>
            <person name="Hammerbacher A."/>
            <person name="Kikkert J.R."/>
            <person name="Li Y."/>
            <person name="Li H."/>
            <person name="Li K."/>
            <person name="Li Q."/>
            <person name="Liu X."/>
            <person name="Ma X."/>
            <person name="Naidoo K."/>
            <person name="Pethybridge S.J."/>
            <person name="Sun J."/>
            <person name="Steenkamp E.T."/>
            <person name="van der Nest M.A."/>
            <person name="van Wyk S."/>
            <person name="Wingfield M.J."/>
            <person name="Xiong C."/>
            <person name="Yue Q."/>
            <person name="Zhang X."/>
        </authorList>
    </citation>
    <scope>NUCLEOTIDE SEQUENCE [LARGE SCALE GENOMIC DNA]</scope>
    <source>
        <strain evidence="3 4">BP 5553</strain>
    </source>
</reference>
<dbReference type="STRING" id="2656787.A0A370T9W1"/>
<keyword evidence="4" id="KW-1185">Reference proteome</keyword>
<dbReference type="InterPro" id="IPR035240">
    <property type="entry name" value="SprT_Zn_ribbon"/>
</dbReference>
<dbReference type="SMART" id="SM00731">
    <property type="entry name" value="SprT"/>
    <property type="match status" value="1"/>
</dbReference>
<feature type="region of interest" description="Disordered" evidence="1">
    <location>
        <begin position="284"/>
        <end position="451"/>
    </location>
</feature>
<feature type="domain" description="SprT-like" evidence="2">
    <location>
        <begin position="471"/>
        <end position="642"/>
    </location>
</feature>
<sequence length="737" mass="81796">MARIAVIEDSDDEFPEIAELLKAPKIARGAATTSTSSRPREEQRAKERSASRDEEVRKGGLNQREGFQTGRMEEDENSGSGKLKMPSARLRGSQTAMSTSRPREKKRPKESGVTAPGEEICGFMAQEERAIEARKAKPKKRVLKQKTENPLLRPIAGTSAASSSFLPREKKERINPTEARGVAVRSKRAVSRPLPKFEEDERDTDGESDGISDFIVSDNSSLGEEEEEESIVEKVAPRSTRKLVRGRRPPTDAAPVDELNLHMVKLTVQDLPVQLAEPAVETIMGEFDDTEERQKVRSGRGRIKEISDDVHKKATKPAKEIAKPRRKPKVQSSDTEDPFTRHFSPPQDKPRKISNEARTRFTTPPSSPEIKPKGLVSPSKKPPRIPRTPHRPSMDTFWSQDVVNDWNDEYSPRKEAKTRLKSQPGEDEDTSGGTLLFSPAKKSPVKQTKTARDAKKAFSEKKNAIAHSFLAELDEKITDNKIAGFCASTGGVKIAWSKKLLSTAGRANWKRETIKSSGLGPDGKPAPPTYRHHATIELAEKVIDDEDRLLNVVAHEFCHLANYMVSNMKTNPHGKEFKAWASKCSHVFGNRGIRVTTKHSYAIDYKYVWECENCGLEFKRHSRSIDPKRHQCGVCKSKLVQTQPVPKNGGKVSEYQVYVKENMARIKEENPGSPQKEIMGLVGKGYGEFKALKLGGVKGEGVGVGGEGGSREVSVEDDRGGVGVVAKKLDFLDLKSL</sequence>
<gene>
    <name evidence="3" type="ORF">BP5553_10328</name>
</gene>
<evidence type="ECO:0000256" key="1">
    <source>
        <dbReference type="SAM" id="MobiDB-lite"/>
    </source>
</evidence>
<dbReference type="Pfam" id="PF10263">
    <property type="entry name" value="SprT-like"/>
    <property type="match status" value="1"/>
</dbReference>
<feature type="compositionally biased region" description="Basic and acidic residues" evidence="1">
    <location>
        <begin position="126"/>
        <end position="135"/>
    </location>
</feature>
<dbReference type="Proteomes" id="UP000254866">
    <property type="component" value="Unassembled WGS sequence"/>
</dbReference>
<organism evidence="3 4">
    <name type="scientific">Venustampulla echinocandica</name>
    <dbReference type="NCBI Taxonomy" id="2656787"/>
    <lineage>
        <taxon>Eukaryota</taxon>
        <taxon>Fungi</taxon>
        <taxon>Dikarya</taxon>
        <taxon>Ascomycota</taxon>
        <taxon>Pezizomycotina</taxon>
        <taxon>Leotiomycetes</taxon>
        <taxon>Helotiales</taxon>
        <taxon>Pleuroascaceae</taxon>
        <taxon>Venustampulla</taxon>
    </lineage>
</organism>
<dbReference type="CDD" id="cd00084">
    <property type="entry name" value="HMG-box_SF"/>
    <property type="match status" value="1"/>
</dbReference>
<accession>A0A370T9W1</accession>
<evidence type="ECO:0000259" key="2">
    <source>
        <dbReference type="SMART" id="SM00731"/>
    </source>
</evidence>
<proteinExistence type="predicted"/>
<comment type="caution">
    <text evidence="3">The sequence shown here is derived from an EMBL/GenBank/DDBJ whole genome shotgun (WGS) entry which is preliminary data.</text>
</comment>
<name>A0A370T9W1_9HELO</name>
<feature type="compositionally biased region" description="Basic and acidic residues" evidence="1">
    <location>
        <begin position="348"/>
        <end position="359"/>
    </location>
</feature>
<feature type="compositionally biased region" description="Basic residues" evidence="1">
    <location>
        <begin position="381"/>
        <end position="390"/>
    </location>
</feature>
<dbReference type="GO" id="GO:0006950">
    <property type="term" value="P:response to stress"/>
    <property type="evidence" value="ECO:0007669"/>
    <property type="project" value="UniProtKB-ARBA"/>
</dbReference>
<dbReference type="AlphaFoldDB" id="A0A370T9W1"/>
<feature type="compositionally biased region" description="Basic and acidic residues" evidence="1">
    <location>
        <begin position="38"/>
        <end position="58"/>
    </location>
</feature>
<feature type="compositionally biased region" description="Basic residues" evidence="1">
    <location>
        <begin position="239"/>
        <end position="248"/>
    </location>
</feature>
<feature type="compositionally biased region" description="Acidic residues" evidence="1">
    <location>
        <begin position="198"/>
        <end position="210"/>
    </location>
</feature>
<feature type="compositionally biased region" description="Basic and acidic residues" evidence="1">
    <location>
        <begin position="302"/>
        <end position="323"/>
    </location>
</feature>
<evidence type="ECO:0000313" key="4">
    <source>
        <dbReference type="Proteomes" id="UP000254866"/>
    </source>
</evidence>
<dbReference type="RefSeq" id="XP_031864975.1">
    <property type="nucleotide sequence ID" value="XM_032018951.1"/>
</dbReference>
<dbReference type="PANTHER" id="PTHR23099:SF0">
    <property type="entry name" value="GERM CELL NUCLEAR ACIDIC PROTEIN"/>
    <property type="match status" value="1"/>
</dbReference>